<dbReference type="GO" id="GO:0005758">
    <property type="term" value="C:mitochondrial intermembrane space"/>
    <property type="evidence" value="ECO:0007669"/>
    <property type="project" value="InterPro"/>
</dbReference>
<dbReference type="STRING" id="113540.ENSSFOP00015008669"/>
<dbReference type="PANTHER" id="PTHR13639">
    <property type="entry name" value="CYTOCHROME C OXIDASE ASSEMBLY FACTOR 4 HOMOLOG, MITOCHONDRIAL"/>
    <property type="match status" value="1"/>
</dbReference>
<accession>A0A0P7TSH7</accession>
<reference evidence="1 2" key="1">
    <citation type="submission" date="2015-08" db="EMBL/GenBank/DDBJ databases">
        <title>The genome of the Asian arowana (Scleropages formosus).</title>
        <authorList>
            <person name="Tan M.H."/>
            <person name="Gan H.M."/>
            <person name="Croft L.J."/>
            <person name="Austin C.M."/>
        </authorList>
    </citation>
    <scope>NUCLEOTIDE SEQUENCE [LARGE SCALE GENOMIC DNA]</scope>
    <source>
        <strain evidence="1">Aro1</strain>
    </source>
</reference>
<dbReference type="Proteomes" id="UP000034805">
    <property type="component" value="Unassembled WGS sequence"/>
</dbReference>
<feature type="non-terminal residue" evidence="1">
    <location>
        <position position="1"/>
    </location>
</feature>
<organism evidence="1 2">
    <name type="scientific">Scleropages formosus</name>
    <name type="common">Asian bonytongue</name>
    <name type="synonym">Osteoglossum formosum</name>
    <dbReference type="NCBI Taxonomy" id="113540"/>
    <lineage>
        <taxon>Eukaryota</taxon>
        <taxon>Metazoa</taxon>
        <taxon>Chordata</taxon>
        <taxon>Craniata</taxon>
        <taxon>Vertebrata</taxon>
        <taxon>Euteleostomi</taxon>
        <taxon>Actinopterygii</taxon>
        <taxon>Neopterygii</taxon>
        <taxon>Teleostei</taxon>
        <taxon>Osteoglossocephala</taxon>
        <taxon>Osteoglossomorpha</taxon>
        <taxon>Osteoglossiformes</taxon>
        <taxon>Osteoglossidae</taxon>
        <taxon>Scleropages</taxon>
    </lineage>
</organism>
<dbReference type="GO" id="GO:0033617">
    <property type="term" value="P:mitochondrial respiratory chain complex IV assembly"/>
    <property type="evidence" value="ECO:0007669"/>
    <property type="project" value="InterPro"/>
</dbReference>
<evidence type="ECO:0000313" key="1">
    <source>
        <dbReference type="EMBL" id="KPP56458.1"/>
    </source>
</evidence>
<proteinExistence type="predicted"/>
<protein>
    <submittedName>
        <fullName evidence="1">Cytochrome c oxidase assembly factor 4, mitochondrial-like</fullName>
    </submittedName>
</protein>
<comment type="caution">
    <text evidence="1">The sequence shown here is derived from an EMBL/GenBank/DDBJ whole genome shotgun (WGS) entry which is preliminary data.</text>
</comment>
<dbReference type="PANTHER" id="PTHR13639:SF2">
    <property type="entry name" value="CYTOCHROME C OXIDASE ASSEMBLY FACTOR 4 HOMOLOG, MITOCHONDRIAL"/>
    <property type="match status" value="1"/>
</dbReference>
<sequence length="98" mass="11968">TVQRIYRDCVLDRHKKYLLWLSPHNHQQPKDEEEKNWVDRMVVRTGYAEQHYAVEECMVEHQDWHRCWELVQSFQECMAAFQNVKKKQLLKHTIGDIS</sequence>
<dbReference type="InterPro" id="IPR039870">
    <property type="entry name" value="Coa4-like"/>
</dbReference>
<evidence type="ECO:0000313" key="2">
    <source>
        <dbReference type="Proteomes" id="UP000034805"/>
    </source>
</evidence>
<dbReference type="AlphaFoldDB" id="A0A0P7TSH7"/>
<name>A0A0P7TSH7_SCLFO</name>
<gene>
    <name evidence="1" type="ORF">Z043_125918</name>
</gene>
<dbReference type="EMBL" id="JARO02020982">
    <property type="protein sequence ID" value="KPP56458.1"/>
    <property type="molecule type" value="Genomic_DNA"/>
</dbReference>